<dbReference type="PANTHER" id="PTHR35889">
    <property type="entry name" value="CYCLOINULO-OLIGOSACCHARIDE FRUCTANOTRANSFERASE-RELATED"/>
    <property type="match status" value="1"/>
</dbReference>
<dbReference type="EMBL" id="ABVL01000010">
    <property type="protein sequence ID" value="EDY18864.1"/>
    <property type="molecule type" value="Genomic_DNA"/>
</dbReference>
<comment type="caution">
    <text evidence="2">The sequence shown here is derived from an EMBL/GenBank/DDBJ whole genome shotgun (WGS) entry which is preliminary data.</text>
</comment>
<gene>
    <name evidence="2" type="ORF">CfE428DRAFT_3522</name>
</gene>
<evidence type="ECO:0000259" key="1">
    <source>
        <dbReference type="Pfam" id="PF07587"/>
    </source>
</evidence>
<accession>B4D3N4</accession>
<dbReference type="PANTHER" id="PTHR35889:SF3">
    <property type="entry name" value="F-BOX DOMAIN-CONTAINING PROTEIN"/>
    <property type="match status" value="1"/>
</dbReference>
<proteinExistence type="predicted"/>
<organism evidence="2 3">
    <name type="scientific">Chthoniobacter flavus Ellin428</name>
    <dbReference type="NCBI Taxonomy" id="497964"/>
    <lineage>
        <taxon>Bacteria</taxon>
        <taxon>Pseudomonadati</taxon>
        <taxon>Verrucomicrobiota</taxon>
        <taxon>Spartobacteria</taxon>
        <taxon>Chthoniobacterales</taxon>
        <taxon>Chthoniobacteraceae</taxon>
        <taxon>Chthoniobacter</taxon>
    </lineage>
</organism>
<dbReference type="InParanoid" id="B4D3N4"/>
<dbReference type="STRING" id="497964.CfE428DRAFT_3522"/>
<dbReference type="Pfam" id="PF07587">
    <property type="entry name" value="PSD1"/>
    <property type="match status" value="1"/>
</dbReference>
<feature type="domain" description="DUF1553" evidence="1">
    <location>
        <begin position="1"/>
        <end position="235"/>
    </location>
</feature>
<dbReference type="eggNOG" id="COG2010">
    <property type="taxonomic scope" value="Bacteria"/>
</dbReference>
<dbReference type="InterPro" id="IPR022655">
    <property type="entry name" value="DUF1553"/>
</dbReference>
<evidence type="ECO:0000313" key="2">
    <source>
        <dbReference type="EMBL" id="EDY18864.1"/>
    </source>
</evidence>
<name>B4D3N4_9BACT</name>
<dbReference type="AlphaFoldDB" id="B4D3N4"/>
<dbReference type="Proteomes" id="UP000005824">
    <property type="component" value="Unassembled WGS sequence"/>
</dbReference>
<sequence length="258" mass="29200">MNRVWQYHFGRGLVTTPNDFGRNGALPSHPELLDWLASDFRDSGGSLKQLHRLIVTSATYKQVSTSNAPGEKIDVDNALLWRQNRRKLEAEAVRDSVLAMSGKLDLTMGGPGWQDFVIEHPEHSPHYEYDLADPEDRKTWRRSIYRFIVRSQTQPWMTSLDCADPSMRVDRRNESLSALQALALLNDGFMVTQSRHFAERVEGEAPDVAGQVERAYRLAFGHAPSAADHEHLTAFAQANGLPNLCRVLLNLNEFIFVD</sequence>
<keyword evidence="3" id="KW-1185">Reference proteome</keyword>
<evidence type="ECO:0000313" key="3">
    <source>
        <dbReference type="Proteomes" id="UP000005824"/>
    </source>
</evidence>
<protein>
    <recommendedName>
        <fullName evidence="1">DUF1553 domain-containing protein</fullName>
    </recommendedName>
</protein>
<dbReference type="RefSeq" id="WP_006980847.1">
    <property type="nucleotide sequence ID" value="NZ_ABVL01000010.1"/>
</dbReference>
<reference evidence="2 3" key="1">
    <citation type="journal article" date="2011" name="J. Bacteriol.">
        <title>Genome sequence of Chthoniobacter flavus Ellin428, an aerobic heterotrophic soil bacterium.</title>
        <authorList>
            <person name="Kant R."/>
            <person name="van Passel M.W."/>
            <person name="Palva A."/>
            <person name="Lucas S."/>
            <person name="Lapidus A."/>
            <person name="Glavina Del Rio T."/>
            <person name="Dalin E."/>
            <person name="Tice H."/>
            <person name="Bruce D."/>
            <person name="Goodwin L."/>
            <person name="Pitluck S."/>
            <person name="Larimer F.W."/>
            <person name="Land M.L."/>
            <person name="Hauser L."/>
            <person name="Sangwan P."/>
            <person name="de Vos W.M."/>
            <person name="Janssen P.H."/>
            <person name="Smidt H."/>
        </authorList>
    </citation>
    <scope>NUCLEOTIDE SEQUENCE [LARGE SCALE GENOMIC DNA]</scope>
    <source>
        <strain evidence="2 3">Ellin428</strain>
    </source>
</reference>